<keyword evidence="7" id="KW-1185">Reference proteome</keyword>
<evidence type="ECO:0000313" key="6">
    <source>
        <dbReference type="EMBL" id="EIJ42863.1"/>
    </source>
</evidence>
<reference evidence="6 7" key="1">
    <citation type="submission" date="2011-11" db="EMBL/GenBank/DDBJ databases">
        <title>Improved High-Quality Draft sequence of Beggiatoa alba B18lD.</title>
        <authorList>
            <consortium name="US DOE Joint Genome Institute"/>
            <person name="Lucas S."/>
            <person name="Han J."/>
            <person name="Lapidus A."/>
            <person name="Cheng J.-F."/>
            <person name="Goodwin L."/>
            <person name="Pitluck S."/>
            <person name="Peters L."/>
            <person name="Mikhailova N."/>
            <person name="Held B."/>
            <person name="Detter J.C."/>
            <person name="Han C."/>
            <person name="Tapia R."/>
            <person name="Land M."/>
            <person name="Hauser L."/>
            <person name="Kyrpides N."/>
            <person name="Ivanova N."/>
            <person name="Pagani I."/>
            <person name="Samuel K."/>
            <person name="Teske A."/>
            <person name="Mueller J."/>
            <person name="Woyke T."/>
        </authorList>
    </citation>
    <scope>NUCLEOTIDE SEQUENCE [LARGE SCALE GENOMIC DNA]</scope>
    <source>
        <strain evidence="6 7">B18LD</strain>
    </source>
</reference>
<accession>I3CGX0</accession>
<evidence type="ECO:0000256" key="3">
    <source>
        <dbReference type="ARBA" id="ARBA00015716"/>
    </source>
</evidence>
<proteinExistence type="inferred from homology"/>
<dbReference type="eggNOG" id="COG1399">
    <property type="taxonomic scope" value="Bacteria"/>
</dbReference>
<comment type="similarity">
    <text evidence="2">Belongs to the DUF177 domain family.</text>
</comment>
<evidence type="ECO:0000256" key="5">
    <source>
        <dbReference type="ARBA" id="ARBA00031841"/>
    </source>
</evidence>
<dbReference type="GO" id="GO:0042254">
    <property type="term" value="P:ribosome biogenesis"/>
    <property type="evidence" value="ECO:0007669"/>
    <property type="project" value="UniProtKB-KW"/>
</dbReference>
<dbReference type="OrthoDB" id="9786771at2"/>
<name>I3CGX0_9GAMM</name>
<dbReference type="Proteomes" id="UP000005744">
    <property type="component" value="Unassembled WGS sequence"/>
</dbReference>
<evidence type="ECO:0000256" key="4">
    <source>
        <dbReference type="ARBA" id="ARBA00022517"/>
    </source>
</evidence>
<evidence type="ECO:0000256" key="2">
    <source>
        <dbReference type="ARBA" id="ARBA00010740"/>
    </source>
</evidence>
<keyword evidence="4" id="KW-0690">Ribosome biogenesis</keyword>
<dbReference type="PANTHER" id="PTHR38099">
    <property type="entry name" value="LARGE RIBOSOMAL RNA SUBUNIT ACCUMULATION PROTEIN YCED"/>
    <property type="match status" value="1"/>
</dbReference>
<dbReference type="STRING" id="395493.BegalDRAFT_1997"/>
<comment type="function">
    <text evidence="1">Plays a role in synthesis, processing and/or stability of 23S rRNA.</text>
</comment>
<evidence type="ECO:0000256" key="1">
    <source>
        <dbReference type="ARBA" id="ARBA00002868"/>
    </source>
</evidence>
<dbReference type="InterPro" id="IPR003772">
    <property type="entry name" value="YceD"/>
</dbReference>
<dbReference type="GO" id="GO:0005829">
    <property type="term" value="C:cytosol"/>
    <property type="evidence" value="ECO:0007669"/>
    <property type="project" value="TreeGrafter"/>
</dbReference>
<dbReference type="InterPro" id="IPR039255">
    <property type="entry name" value="YceD_bac"/>
</dbReference>
<dbReference type="PANTHER" id="PTHR38099:SF1">
    <property type="entry name" value="LARGE RIBOSOMAL RNA SUBUNIT ACCUMULATION PROTEIN YCED"/>
    <property type="match status" value="1"/>
</dbReference>
<organism evidence="6 7">
    <name type="scientific">Beggiatoa alba B18LD</name>
    <dbReference type="NCBI Taxonomy" id="395493"/>
    <lineage>
        <taxon>Bacteria</taxon>
        <taxon>Pseudomonadati</taxon>
        <taxon>Pseudomonadota</taxon>
        <taxon>Gammaproteobacteria</taxon>
        <taxon>Thiotrichales</taxon>
        <taxon>Thiotrichaceae</taxon>
        <taxon>Beggiatoa</taxon>
    </lineage>
</organism>
<protein>
    <recommendedName>
        <fullName evidence="3">Large ribosomal RNA subunit accumulation protein YceD</fullName>
    </recommendedName>
    <alternativeName>
        <fullName evidence="5">23S rRNA accumulation protein YceD</fullName>
    </alternativeName>
</protein>
<evidence type="ECO:0000313" key="7">
    <source>
        <dbReference type="Proteomes" id="UP000005744"/>
    </source>
</evidence>
<sequence>MLKDLPELIDPIRLAQQGVNLRGLLPIAQMTRIHDSLCDTQGDVAIDWQFSKDEQARPIIQGTLKAQLVITCQRCLQPMVFELNAPVALMILRSEQDEEDVPEPFEALTLEKTPVSLSDMIEDELVLAIPIVTYHEQCPQHDYVLPDSTPIIESKPVQNPFTILSTLKKS</sequence>
<gene>
    <name evidence="6" type="ORF">BegalDRAFT_1997</name>
</gene>
<dbReference type="HOGENOM" id="CLU_094127_2_0_6"/>
<dbReference type="RefSeq" id="WP_002686117.1">
    <property type="nucleotide sequence ID" value="NZ_JH600070.1"/>
</dbReference>
<dbReference type="AlphaFoldDB" id="I3CGX0"/>
<dbReference type="Pfam" id="PF02620">
    <property type="entry name" value="YceD"/>
    <property type="match status" value="1"/>
</dbReference>
<dbReference type="EMBL" id="JH600070">
    <property type="protein sequence ID" value="EIJ42863.1"/>
    <property type="molecule type" value="Genomic_DNA"/>
</dbReference>